<keyword evidence="7 8" id="KW-0472">Membrane</keyword>
<dbReference type="EMBL" id="CP011058">
    <property type="protein sequence ID" value="AJY73674.1"/>
    <property type="molecule type" value="Genomic_DNA"/>
</dbReference>
<dbReference type="GO" id="GO:0009372">
    <property type="term" value="P:quorum sensing"/>
    <property type="evidence" value="ECO:0007669"/>
    <property type="project" value="UniProtKB-KW"/>
</dbReference>
<evidence type="ECO:0000256" key="4">
    <source>
        <dbReference type="ARBA" id="ARBA00022692"/>
    </source>
</evidence>
<dbReference type="InterPro" id="IPR006741">
    <property type="entry name" value="AgrB"/>
</dbReference>
<dbReference type="KEGG" id="pbj:VN24_02300"/>
<feature type="transmembrane region" description="Helical" evidence="8">
    <location>
        <begin position="29"/>
        <end position="51"/>
    </location>
</feature>
<dbReference type="RefSeq" id="WP_045669109.1">
    <property type="nucleotide sequence ID" value="NZ_CP011058.1"/>
</dbReference>
<keyword evidence="6 8" id="KW-1133">Transmembrane helix</keyword>
<keyword evidence="2" id="KW-0673">Quorum sensing</keyword>
<reference evidence="10" key="2">
    <citation type="submission" date="2015-03" db="EMBL/GenBank/DDBJ databases">
        <title>Genome sequence of Paenibacillus beijingensis strain DSM 24997T.</title>
        <authorList>
            <person name="Kwak Y."/>
            <person name="Shin J.-H."/>
        </authorList>
    </citation>
    <scope>NUCLEOTIDE SEQUENCE [LARGE SCALE GENOMIC DNA]</scope>
    <source>
        <strain evidence="10">DSM 24997</strain>
    </source>
</reference>
<evidence type="ECO:0000313" key="10">
    <source>
        <dbReference type="Proteomes" id="UP000032633"/>
    </source>
</evidence>
<dbReference type="HOGENOM" id="CLU_119880_0_0_9"/>
<dbReference type="GO" id="GO:0008233">
    <property type="term" value="F:peptidase activity"/>
    <property type="evidence" value="ECO:0007669"/>
    <property type="project" value="UniProtKB-KW"/>
</dbReference>
<evidence type="ECO:0000256" key="8">
    <source>
        <dbReference type="SAM" id="Phobius"/>
    </source>
</evidence>
<evidence type="ECO:0000256" key="6">
    <source>
        <dbReference type="ARBA" id="ARBA00022989"/>
    </source>
</evidence>
<keyword evidence="3" id="KW-0645">Protease</keyword>
<organism evidence="9 10">
    <name type="scientific">Paenibacillus beijingensis</name>
    <dbReference type="NCBI Taxonomy" id="1126833"/>
    <lineage>
        <taxon>Bacteria</taxon>
        <taxon>Bacillati</taxon>
        <taxon>Bacillota</taxon>
        <taxon>Bacilli</taxon>
        <taxon>Bacillales</taxon>
        <taxon>Paenibacillaceae</taxon>
        <taxon>Paenibacillus</taxon>
    </lineage>
</organism>
<evidence type="ECO:0000313" key="9">
    <source>
        <dbReference type="EMBL" id="AJY73674.1"/>
    </source>
</evidence>
<keyword evidence="4 8" id="KW-0812">Transmembrane</keyword>
<evidence type="ECO:0008006" key="11">
    <source>
        <dbReference type="Google" id="ProtNLM"/>
    </source>
</evidence>
<dbReference type="GO" id="GO:0016020">
    <property type="term" value="C:membrane"/>
    <property type="evidence" value="ECO:0007669"/>
    <property type="project" value="InterPro"/>
</dbReference>
<dbReference type="GO" id="GO:0006508">
    <property type="term" value="P:proteolysis"/>
    <property type="evidence" value="ECO:0007669"/>
    <property type="project" value="UniProtKB-KW"/>
</dbReference>
<evidence type="ECO:0000256" key="2">
    <source>
        <dbReference type="ARBA" id="ARBA00022654"/>
    </source>
</evidence>
<dbReference type="OrthoDB" id="2666767at2"/>
<evidence type="ECO:0000256" key="5">
    <source>
        <dbReference type="ARBA" id="ARBA00022801"/>
    </source>
</evidence>
<keyword evidence="1" id="KW-1003">Cell membrane</keyword>
<keyword evidence="10" id="KW-1185">Reference proteome</keyword>
<dbReference type="PATRIC" id="fig|1126833.4.peg.505"/>
<name>A0A0D5NE83_9BACL</name>
<feature type="transmembrane region" description="Helical" evidence="8">
    <location>
        <begin position="78"/>
        <end position="98"/>
    </location>
</feature>
<reference evidence="9 10" key="1">
    <citation type="journal article" date="2015" name="J. Biotechnol.">
        <title>Complete genome sequence of Paenibacillus beijingensis 7188(T) (=DSM 24997(T)), a novel rhizobacterium from jujube garden soil.</title>
        <authorList>
            <person name="Kwak Y."/>
            <person name="Shin J.H."/>
        </authorList>
    </citation>
    <scope>NUCLEOTIDE SEQUENCE [LARGE SCALE GENOMIC DNA]</scope>
    <source>
        <strain evidence="9 10">DSM 24997</strain>
    </source>
</reference>
<evidence type="ECO:0000256" key="1">
    <source>
        <dbReference type="ARBA" id="ARBA00022475"/>
    </source>
</evidence>
<evidence type="ECO:0000256" key="3">
    <source>
        <dbReference type="ARBA" id="ARBA00022670"/>
    </source>
</evidence>
<protein>
    <recommendedName>
        <fullName evidence="11">Accessory gene regulator AgrB</fullName>
    </recommendedName>
</protein>
<dbReference type="Pfam" id="PF04647">
    <property type="entry name" value="AgrB"/>
    <property type="match status" value="1"/>
</dbReference>
<feature type="transmembrane region" description="Helical" evidence="8">
    <location>
        <begin position="104"/>
        <end position="121"/>
    </location>
</feature>
<accession>A0A0D5NE83</accession>
<dbReference type="Proteomes" id="UP000032633">
    <property type="component" value="Chromosome"/>
</dbReference>
<keyword evidence="5" id="KW-0378">Hydrolase</keyword>
<sequence length="179" mass="19799">MINVMAEKLAVNIKAIVPNHPASVDVLRFSLAILLNGIFIITFSLLISLFFDKTTEVATILIAFAFLRQISGGVHLKSGIACVAVSTIGITIISFSSFLNDKTVFIINIMNILLALIFSPSRIEKQTRIKKKYFPILKISSTLVVAANFVFGSPILAVTFLVQCLTLVRFPLRERRDVK</sequence>
<dbReference type="STRING" id="1126833.VN24_02300"/>
<dbReference type="AlphaFoldDB" id="A0A0D5NE83"/>
<evidence type="ECO:0000256" key="7">
    <source>
        <dbReference type="ARBA" id="ARBA00023136"/>
    </source>
</evidence>
<proteinExistence type="predicted"/>
<gene>
    <name evidence="9" type="ORF">VN24_02300</name>
</gene>